<keyword evidence="2 5" id="KW-0479">Metal-binding</keyword>
<name>A0A931MX71_9HYPH</name>
<dbReference type="InterPro" id="IPR047109">
    <property type="entry name" value="CAD-like"/>
</dbReference>
<evidence type="ECO:0000256" key="5">
    <source>
        <dbReference type="RuleBase" id="RU361277"/>
    </source>
</evidence>
<keyword evidence="8" id="KW-1185">Reference proteome</keyword>
<dbReference type="InterPro" id="IPR011032">
    <property type="entry name" value="GroES-like_sf"/>
</dbReference>
<evidence type="ECO:0000313" key="7">
    <source>
        <dbReference type="EMBL" id="MBH0236617.1"/>
    </source>
</evidence>
<evidence type="ECO:0000256" key="2">
    <source>
        <dbReference type="ARBA" id="ARBA00022723"/>
    </source>
</evidence>
<dbReference type="InterPro" id="IPR020843">
    <property type="entry name" value="ER"/>
</dbReference>
<comment type="similarity">
    <text evidence="5">Belongs to the zinc-containing alcohol dehydrogenase family.</text>
</comment>
<dbReference type="SUPFAM" id="SSF50129">
    <property type="entry name" value="GroES-like"/>
    <property type="match status" value="1"/>
</dbReference>
<dbReference type="InterPro" id="IPR013149">
    <property type="entry name" value="ADH-like_C"/>
</dbReference>
<dbReference type="GO" id="GO:0008270">
    <property type="term" value="F:zinc ion binding"/>
    <property type="evidence" value="ECO:0007669"/>
    <property type="project" value="InterPro"/>
</dbReference>
<dbReference type="Pfam" id="PF08240">
    <property type="entry name" value="ADH_N"/>
    <property type="match status" value="1"/>
</dbReference>
<dbReference type="InterPro" id="IPR029752">
    <property type="entry name" value="D-isomer_DH_CS1"/>
</dbReference>
<dbReference type="PANTHER" id="PTHR42683">
    <property type="entry name" value="ALDEHYDE REDUCTASE"/>
    <property type="match status" value="1"/>
</dbReference>
<dbReference type="InterPro" id="IPR036291">
    <property type="entry name" value="NAD(P)-bd_dom_sf"/>
</dbReference>
<keyword evidence="4" id="KW-0560">Oxidoreductase</keyword>
<dbReference type="PROSITE" id="PS00059">
    <property type="entry name" value="ADH_ZINC"/>
    <property type="match status" value="1"/>
</dbReference>
<dbReference type="InterPro" id="IPR013154">
    <property type="entry name" value="ADH-like_N"/>
</dbReference>
<feature type="domain" description="Enoyl reductase (ER)" evidence="6">
    <location>
        <begin position="11"/>
        <end position="342"/>
    </location>
</feature>
<dbReference type="InterPro" id="IPR002328">
    <property type="entry name" value="ADH_Zn_CS"/>
</dbReference>
<organism evidence="7 8">
    <name type="scientific">Methylobrevis albus</name>
    <dbReference type="NCBI Taxonomy" id="2793297"/>
    <lineage>
        <taxon>Bacteria</taxon>
        <taxon>Pseudomonadati</taxon>
        <taxon>Pseudomonadota</taxon>
        <taxon>Alphaproteobacteria</taxon>
        <taxon>Hyphomicrobiales</taxon>
        <taxon>Pleomorphomonadaceae</taxon>
        <taxon>Methylobrevis</taxon>
    </lineage>
</organism>
<evidence type="ECO:0000259" key="6">
    <source>
        <dbReference type="SMART" id="SM00829"/>
    </source>
</evidence>
<dbReference type="AlphaFoldDB" id="A0A931MX71"/>
<dbReference type="SMART" id="SM00829">
    <property type="entry name" value="PKS_ER"/>
    <property type="match status" value="1"/>
</dbReference>
<comment type="caution">
    <text evidence="7">The sequence shown here is derived from an EMBL/GenBank/DDBJ whole genome shotgun (WGS) entry which is preliminary data.</text>
</comment>
<dbReference type="CDD" id="cd05283">
    <property type="entry name" value="CAD1"/>
    <property type="match status" value="1"/>
</dbReference>
<evidence type="ECO:0000256" key="4">
    <source>
        <dbReference type="ARBA" id="ARBA00023002"/>
    </source>
</evidence>
<dbReference type="FunFam" id="3.40.50.720:FF:000022">
    <property type="entry name" value="Cinnamyl alcohol dehydrogenase"/>
    <property type="match status" value="1"/>
</dbReference>
<evidence type="ECO:0000313" key="8">
    <source>
        <dbReference type="Proteomes" id="UP000631694"/>
    </source>
</evidence>
<evidence type="ECO:0000256" key="1">
    <source>
        <dbReference type="ARBA" id="ARBA00001947"/>
    </source>
</evidence>
<dbReference type="EMBL" id="JADZLT010000040">
    <property type="protein sequence ID" value="MBH0236617.1"/>
    <property type="molecule type" value="Genomic_DNA"/>
</dbReference>
<sequence>MFVCQGFATSNADQPLGPFSFERRDPGPRDVAIDIHYCGVCHSDLHTARNEWGNTIYPCLPGHEIVGKVSAVGSEVTRFKVGDLAGVGCLVGSCQDCPSCAEGLEQYCEKGFIGTYNGIEKETGKVTFGGYSQAIVVDEGFVLRIPEGVDLAAVAPLLCAGITTYSPLKHWKVGPGQKVGIVGLGGLGHMGLKIAKALGAHVVLFTTSPGKVEDAKRLGADEVIISKNDDEMAAHANSFDFILDCVAADHDVNAYLGLLKRDGTMTQVGAPEKPLSVAAFSLIFKRRNFAGSLIGGIAETQEMLDFCAEHGIVSDIELIQIQDIEAAYARMLKSDVKYRFVIDMASLGQAAAA</sequence>
<proteinExistence type="inferred from homology"/>
<comment type="cofactor">
    <cofactor evidence="1 5">
        <name>Zn(2+)</name>
        <dbReference type="ChEBI" id="CHEBI:29105"/>
    </cofactor>
</comment>
<accession>A0A931MX71</accession>
<dbReference type="GO" id="GO:0008106">
    <property type="term" value="F:alcohol dehydrogenase (NADP+) activity"/>
    <property type="evidence" value="ECO:0007669"/>
    <property type="project" value="UniProtKB-ARBA"/>
</dbReference>
<gene>
    <name evidence="7" type="ORF">I5731_02180</name>
</gene>
<dbReference type="SUPFAM" id="SSF51735">
    <property type="entry name" value="NAD(P)-binding Rossmann-fold domains"/>
    <property type="match status" value="1"/>
</dbReference>
<dbReference type="Proteomes" id="UP000631694">
    <property type="component" value="Unassembled WGS sequence"/>
</dbReference>
<keyword evidence="3 5" id="KW-0862">Zinc</keyword>
<reference evidence="7" key="1">
    <citation type="submission" date="2020-12" db="EMBL/GenBank/DDBJ databases">
        <title>Methylobrevis albus sp. nov., isolated from fresh water lack sediment.</title>
        <authorList>
            <person name="Zou Q."/>
        </authorList>
    </citation>
    <scope>NUCLEOTIDE SEQUENCE</scope>
    <source>
        <strain evidence="7">L22</strain>
    </source>
</reference>
<dbReference type="Pfam" id="PF00107">
    <property type="entry name" value="ADH_zinc_N"/>
    <property type="match status" value="1"/>
</dbReference>
<evidence type="ECO:0000256" key="3">
    <source>
        <dbReference type="ARBA" id="ARBA00022833"/>
    </source>
</evidence>
<dbReference type="RefSeq" id="WP_197309722.1">
    <property type="nucleotide sequence ID" value="NZ_JADZLT010000040.1"/>
</dbReference>
<dbReference type="PROSITE" id="PS00065">
    <property type="entry name" value="D_2_HYDROXYACID_DH_1"/>
    <property type="match status" value="1"/>
</dbReference>
<protein>
    <submittedName>
        <fullName evidence="7">NAD(P)-dependent alcohol dehydrogenase</fullName>
    </submittedName>
</protein>
<dbReference type="Gene3D" id="3.40.50.720">
    <property type="entry name" value="NAD(P)-binding Rossmann-like Domain"/>
    <property type="match status" value="1"/>
</dbReference>
<dbReference type="Gene3D" id="3.90.180.10">
    <property type="entry name" value="Medium-chain alcohol dehydrogenases, catalytic domain"/>
    <property type="match status" value="1"/>
</dbReference>